<keyword evidence="5 9" id="KW-0067">ATP-binding</keyword>
<dbReference type="InterPro" id="IPR009080">
    <property type="entry name" value="tRNAsynth_Ia_anticodon-bd"/>
</dbReference>
<comment type="similarity">
    <text evidence="1 9">Belongs to the class-I aminoacyl-tRNA synthetase family.</text>
</comment>
<evidence type="ECO:0000313" key="13">
    <source>
        <dbReference type="RefSeq" id="XP_006826008.1"/>
    </source>
</evidence>
<feature type="domain" description="Methionyl/Valyl/Leucyl/Isoleucyl-tRNA synthetase anticodon-binding" evidence="11">
    <location>
        <begin position="718"/>
        <end position="847"/>
    </location>
</feature>
<dbReference type="SUPFAM" id="SSF52374">
    <property type="entry name" value="Nucleotidylyl transferase"/>
    <property type="match status" value="1"/>
</dbReference>
<reference evidence="13" key="1">
    <citation type="submission" date="2025-08" db="UniProtKB">
        <authorList>
            <consortium name="RefSeq"/>
        </authorList>
    </citation>
    <scope>IDENTIFICATION</scope>
    <source>
        <tissue evidence="13">Testes</tissue>
    </source>
</reference>
<evidence type="ECO:0000256" key="2">
    <source>
        <dbReference type="ARBA" id="ARBA00013165"/>
    </source>
</evidence>
<evidence type="ECO:0000259" key="11">
    <source>
        <dbReference type="Pfam" id="PF08264"/>
    </source>
</evidence>
<dbReference type="InterPro" id="IPR014729">
    <property type="entry name" value="Rossmann-like_a/b/a_fold"/>
</dbReference>
<evidence type="ECO:0000256" key="9">
    <source>
        <dbReference type="RuleBase" id="RU363035"/>
    </source>
</evidence>
<keyword evidence="3 9" id="KW-0436">Ligase</keyword>
<dbReference type="Pfam" id="PF00133">
    <property type="entry name" value="tRNA-synt_1"/>
    <property type="match status" value="2"/>
</dbReference>
<dbReference type="EC" id="6.1.1.5" evidence="2"/>
<dbReference type="GeneID" id="102805718"/>
<dbReference type="InterPro" id="IPR002301">
    <property type="entry name" value="Ile-tRNA-ligase"/>
</dbReference>
<keyword evidence="4 9" id="KW-0547">Nucleotide-binding</keyword>
<keyword evidence="7 9" id="KW-0030">Aminoacyl-tRNA synthetase</keyword>
<dbReference type="RefSeq" id="XP_006826008.1">
    <property type="nucleotide sequence ID" value="XM_006825945.1"/>
</dbReference>
<dbReference type="PROSITE" id="PS00178">
    <property type="entry name" value="AA_TRNA_LIGASE_I"/>
    <property type="match status" value="1"/>
</dbReference>
<dbReference type="PRINTS" id="PR00984">
    <property type="entry name" value="TRNASYNTHILE"/>
</dbReference>
<name>A0ABM0N167_SACKO</name>
<feature type="domain" description="Aminoacyl-tRNA synthetase class Ia" evidence="10">
    <location>
        <begin position="554"/>
        <end position="651"/>
    </location>
</feature>
<dbReference type="Proteomes" id="UP000694865">
    <property type="component" value="Unplaced"/>
</dbReference>
<dbReference type="InterPro" id="IPR009008">
    <property type="entry name" value="Val/Leu/Ile-tRNA-synth_edit"/>
</dbReference>
<dbReference type="PANTHER" id="PTHR42765">
    <property type="entry name" value="SOLEUCYL-TRNA SYNTHETASE"/>
    <property type="match status" value="1"/>
</dbReference>
<evidence type="ECO:0000256" key="4">
    <source>
        <dbReference type="ARBA" id="ARBA00022741"/>
    </source>
</evidence>
<evidence type="ECO:0000256" key="3">
    <source>
        <dbReference type="ARBA" id="ARBA00022598"/>
    </source>
</evidence>
<protein>
    <recommendedName>
        <fullName evidence="2">isoleucine--tRNA ligase</fullName>
        <ecNumber evidence="2">6.1.1.5</ecNumber>
    </recommendedName>
    <alternativeName>
        <fullName evidence="8">Isoleucyl-tRNA synthetase</fullName>
    </alternativeName>
</protein>
<dbReference type="SUPFAM" id="SSF50677">
    <property type="entry name" value="ValRS/IleRS/LeuRS editing domain"/>
    <property type="match status" value="1"/>
</dbReference>
<dbReference type="Gene3D" id="3.40.50.620">
    <property type="entry name" value="HUPs"/>
    <property type="match status" value="2"/>
</dbReference>
<gene>
    <name evidence="13" type="primary">LOC102805718</name>
</gene>
<organism evidence="12 13">
    <name type="scientific">Saccoglossus kowalevskii</name>
    <name type="common">Acorn worm</name>
    <dbReference type="NCBI Taxonomy" id="10224"/>
    <lineage>
        <taxon>Eukaryota</taxon>
        <taxon>Metazoa</taxon>
        <taxon>Hemichordata</taxon>
        <taxon>Enteropneusta</taxon>
        <taxon>Harrimaniidae</taxon>
        <taxon>Saccoglossus</taxon>
    </lineage>
</organism>
<dbReference type="CDD" id="cd07960">
    <property type="entry name" value="Anticodon_Ia_Ile_BEm"/>
    <property type="match status" value="1"/>
</dbReference>
<dbReference type="InterPro" id="IPR033708">
    <property type="entry name" value="Anticodon_Ile_BEm"/>
</dbReference>
<evidence type="ECO:0000259" key="10">
    <source>
        <dbReference type="Pfam" id="PF00133"/>
    </source>
</evidence>
<evidence type="ECO:0000256" key="1">
    <source>
        <dbReference type="ARBA" id="ARBA00005594"/>
    </source>
</evidence>
<evidence type="ECO:0000256" key="6">
    <source>
        <dbReference type="ARBA" id="ARBA00022917"/>
    </source>
</evidence>
<evidence type="ECO:0000256" key="8">
    <source>
        <dbReference type="ARBA" id="ARBA00032665"/>
    </source>
</evidence>
<keyword evidence="6 9" id="KW-0648">Protein biosynthesis</keyword>
<evidence type="ECO:0000313" key="12">
    <source>
        <dbReference type="Proteomes" id="UP000694865"/>
    </source>
</evidence>
<dbReference type="PANTHER" id="PTHR42765:SF1">
    <property type="entry name" value="ISOLEUCINE--TRNA LIGASE, MITOCHONDRIAL"/>
    <property type="match status" value="1"/>
</dbReference>
<accession>A0ABM0N167</accession>
<dbReference type="Gene3D" id="3.90.740.10">
    <property type="entry name" value="Valyl/Leucyl/Isoleucyl-tRNA synthetase, editing domain"/>
    <property type="match status" value="1"/>
</dbReference>
<evidence type="ECO:0000256" key="5">
    <source>
        <dbReference type="ARBA" id="ARBA00022840"/>
    </source>
</evidence>
<dbReference type="InterPro" id="IPR050081">
    <property type="entry name" value="Ile-tRNA_ligase"/>
</dbReference>
<dbReference type="SUPFAM" id="SSF47323">
    <property type="entry name" value="Anticodon-binding domain of a subclass of class I aminoacyl-tRNA synthetases"/>
    <property type="match status" value="1"/>
</dbReference>
<evidence type="ECO:0000256" key="7">
    <source>
        <dbReference type="ARBA" id="ARBA00023146"/>
    </source>
</evidence>
<sequence>MRLHICKNCLEGIIGTNKSVFRFYSQKKYSATLNLPKTTFEVWGAGKRETDIQKTCGFAELYSWQRQQARDKEFCLHDGPPYANGDPHIGHAVNKILKDILNRYKLLRGFKVHYVPGWDCHGLPIELKALSEKKEDFKQLSPMEIRKKAFKYAQKSIKRQQDAFRRWGVMADWDNHCYFTFNKEYEASQLELFYQMYEKGYVYRDLKPVNWSPSSRTALAEAELEYNSKHISPSLYVKFPVKRLPNEIQSIIGSDVSLFCLVWTTTPWTLPANEAICYMPNKEYCLVVNSNNHEWYLLAAERLEEISQIFGVSLEVKYTLSGSDLEGTLCCHPFLNEKTSPLLPANHVKMGVGTGLVHTAPAHGAEDYVVGVEHNLSLKCMVDEDGLYTEDVGEILKFKNVLTEANDIVIKLLENAGNIGHLGQYEHAYPYDWRTKKPIIIRASTQWFINTAALKKNAMDCIDSVSVLPKHASNSMKTALSGRTYWCISRQRVWGVPLPVFYDTDYTVGQDSPSSPNTISSTGHIFNDPIDNTCICFLPHSSCKSVSVDMAHITNLVRKHGTDCWWTLPIEQLLPTSLLSECGVNPSRQFYRGEDILDIWFDSGSSWSHVLKDTGGIADVYWEGEDQYGAWFQTSLLTSVAINNRAPYSTMNQSAPSLLKFVMVADPNKAIKGCLLILFICFLNFRLLRNTLRYCLGNLYDYNHNSDEVDFDKLRFIDKYMLHHLYEYGQQVARAYEDIDFGRVTTAAMALIHNRISTFYFDTVKDRLYNDRANSVCRRSCLTVLHHMVEVLTRSLAPIVPHLAEETFLHRANTSDCVSVFKTGWFTCQTNWHQPDIVKDWQILTNIKETFLNEIEPAKSREYDIVLSTDDKELFNVLKRFQMDEVSNISELCEIMTASCCTVTNKLTASDNGDMTKLYGEYIGQESGDKPMKYTVIIHPSSSNRCERCRKHTADVQSQLCQRCSDVLFANRES</sequence>
<dbReference type="InterPro" id="IPR013155">
    <property type="entry name" value="M/V/L/I-tRNA-synth_anticd-bd"/>
</dbReference>
<keyword evidence="12" id="KW-1185">Reference proteome</keyword>
<dbReference type="InterPro" id="IPR001412">
    <property type="entry name" value="aa-tRNA-synth_I_CS"/>
</dbReference>
<dbReference type="Gene3D" id="1.10.730.20">
    <property type="match status" value="1"/>
</dbReference>
<proteinExistence type="inferred from homology"/>
<dbReference type="Pfam" id="PF08264">
    <property type="entry name" value="Anticodon_1"/>
    <property type="match status" value="1"/>
</dbReference>
<dbReference type="InterPro" id="IPR002300">
    <property type="entry name" value="aa-tRNA-synth_Ia"/>
</dbReference>
<feature type="domain" description="Aminoacyl-tRNA synthetase class Ia" evidence="10">
    <location>
        <begin position="65"/>
        <end position="506"/>
    </location>
</feature>